<dbReference type="InterPro" id="IPR037883">
    <property type="entry name" value="Knr4/Smi1-like_sf"/>
</dbReference>
<evidence type="ECO:0000313" key="4">
    <source>
        <dbReference type="Proteomes" id="UP000676853"/>
    </source>
</evidence>
<dbReference type="EMBL" id="LR131273">
    <property type="protein sequence ID" value="VDR38110.1"/>
    <property type="molecule type" value="Genomic_DNA"/>
</dbReference>
<protein>
    <recommendedName>
        <fullName evidence="5">Knr4/Smi1-like domain-containing protein</fullName>
    </recommendedName>
</protein>
<reference evidence="2 3" key="1">
    <citation type="submission" date="2018-12" db="EMBL/GenBank/DDBJ databases">
        <authorList>
            <consortium name="Pathogen Informatics"/>
        </authorList>
    </citation>
    <scope>NUCLEOTIDE SEQUENCE [LARGE SCALE GENOMIC DNA]</scope>
    <source>
        <strain evidence="2 3">NCTC10741</strain>
    </source>
</reference>
<dbReference type="Proteomes" id="UP000676853">
    <property type="component" value="Unassembled WGS sequence"/>
</dbReference>
<reference evidence="1 4" key="2">
    <citation type="submission" date="2021-04" db="EMBL/GenBank/DDBJ databases">
        <title>Whole genome sequence analysis of a thiophenic sulfur metabolizing bacteria.</title>
        <authorList>
            <person name="Akhtar N."/>
            <person name="Akram J."/>
            <person name="Aslam A."/>
        </authorList>
    </citation>
    <scope>NUCLEOTIDE SEQUENCE [LARGE SCALE GENOMIC DNA]</scope>
    <source>
        <strain evidence="1 4">3OW</strain>
    </source>
</reference>
<sequence length="178" mass="19280">MDVSQLVQLVAPPEAPAPVDWVDVEGRLGTRLPVDYKLLIETYGQGRFFGDLAIVGPDRMAELRSDAIADTVRNHAADGPYRCLARTSPGVDVDAAIGVVADRYLLWGGGIDGGSGFWRVSADEDPDRWPVVYCESAFIDYDPAGLLHYLVALFSGDLESSVFPIGGSRYEGPAFDTR</sequence>
<dbReference type="Proteomes" id="UP000271626">
    <property type="component" value="Chromosome"/>
</dbReference>
<evidence type="ECO:0000313" key="3">
    <source>
        <dbReference type="Proteomes" id="UP000271626"/>
    </source>
</evidence>
<keyword evidence="4" id="KW-1185">Reference proteome</keyword>
<evidence type="ECO:0000313" key="1">
    <source>
        <dbReference type="EMBL" id="MBS4099940.1"/>
    </source>
</evidence>
<name>A0A3P8MAE4_TSUPA</name>
<proteinExistence type="predicted"/>
<dbReference type="EMBL" id="JAGXOE010000002">
    <property type="protein sequence ID" value="MBS4099940.1"/>
    <property type="molecule type" value="Genomic_DNA"/>
</dbReference>
<evidence type="ECO:0000313" key="2">
    <source>
        <dbReference type="EMBL" id="VDR38110.1"/>
    </source>
</evidence>
<dbReference type="SUPFAM" id="SSF160631">
    <property type="entry name" value="SMI1/KNR4-like"/>
    <property type="match status" value="1"/>
</dbReference>
<evidence type="ECO:0008006" key="5">
    <source>
        <dbReference type="Google" id="ProtNLM"/>
    </source>
</evidence>
<gene>
    <name evidence="1" type="ORF">KFZ73_01685</name>
    <name evidence="2" type="ORF">NCTC10741_01225</name>
</gene>
<organism evidence="2 3">
    <name type="scientific">Tsukamurella paurometabola</name>
    <name type="common">Corynebacterium paurometabolum</name>
    <dbReference type="NCBI Taxonomy" id="2061"/>
    <lineage>
        <taxon>Bacteria</taxon>
        <taxon>Bacillati</taxon>
        <taxon>Actinomycetota</taxon>
        <taxon>Actinomycetes</taxon>
        <taxon>Mycobacteriales</taxon>
        <taxon>Tsukamurellaceae</taxon>
        <taxon>Tsukamurella</taxon>
    </lineage>
</organism>
<dbReference type="AlphaFoldDB" id="A0A3P8MAE4"/>
<accession>A0A3P8MAE4</accession>
<dbReference type="OrthoDB" id="5572373at2"/>
<dbReference type="RefSeq" id="WP_126195413.1">
    <property type="nucleotide sequence ID" value="NZ_CP085954.1"/>
</dbReference>